<dbReference type="AlphaFoldDB" id="A0A857J8K1"/>
<dbReference type="RefSeq" id="WP_160553155.1">
    <property type="nucleotide sequence ID" value="NZ_CP047650.1"/>
</dbReference>
<proteinExistence type="predicted"/>
<dbReference type="KEGG" id="xyk:GT347_15975"/>
<dbReference type="EMBL" id="CP047650">
    <property type="protein sequence ID" value="QHI99342.1"/>
    <property type="molecule type" value="Genomic_DNA"/>
</dbReference>
<protein>
    <submittedName>
        <fullName evidence="1">Uncharacterized protein</fullName>
    </submittedName>
</protein>
<accession>A0A857J8K1</accession>
<dbReference type="Proteomes" id="UP000464787">
    <property type="component" value="Chromosome"/>
</dbReference>
<gene>
    <name evidence="1" type="ORF">GT347_15975</name>
</gene>
<name>A0A857J8K1_9BURK</name>
<evidence type="ECO:0000313" key="1">
    <source>
        <dbReference type="EMBL" id="QHI99342.1"/>
    </source>
</evidence>
<reference evidence="1 2" key="1">
    <citation type="submission" date="2020-01" db="EMBL/GenBank/DDBJ databases">
        <title>Genome sequencing of strain KACC 21265.</title>
        <authorList>
            <person name="Heo J."/>
            <person name="Kim S.-J."/>
            <person name="Kim J.-S."/>
            <person name="Hong S.-B."/>
            <person name="Kwon S.-W."/>
        </authorList>
    </citation>
    <scope>NUCLEOTIDE SEQUENCE [LARGE SCALE GENOMIC DNA]</scope>
    <source>
        <strain evidence="1 2">KACC 21265</strain>
    </source>
</reference>
<organism evidence="1 2">
    <name type="scientific">Xylophilus rhododendri</name>
    <dbReference type="NCBI Taxonomy" id="2697032"/>
    <lineage>
        <taxon>Bacteria</taxon>
        <taxon>Pseudomonadati</taxon>
        <taxon>Pseudomonadota</taxon>
        <taxon>Betaproteobacteria</taxon>
        <taxon>Burkholderiales</taxon>
        <taxon>Xylophilus</taxon>
    </lineage>
</organism>
<sequence length="114" mass="12607">MQTSAQPIAGSVTPAASPHLARAPSFERHLPHDLSGTYVQRQASVVHGFEVSDCTLNQRDEWIWIAFEGEGRWMPAEEALQLAAAIQCVAKAQIERVFREQLRVFSINHPGVAS</sequence>
<evidence type="ECO:0000313" key="2">
    <source>
        <dbReference type="Proteomes" id="UP000464787"/>
    </source>
</evidence>
<keyword evidence="2" id="KW-1185">Reference proteome</keyword>